<comment type="caution">
    <text evidence="1">The sequence shown here is derived from an EMBL/GenBank/DDBJ whole genome shotgun (WGS) entry which is preliminary data.</text>
</comment>
<organism evidence="1 2">
    <name type="scientific">Geodia barretti</name>
    <name type="common">Barrett's horny sponge</name>
    <dbReference type="NCBI Taxonomy" id="519541"/>
    <lineage>
        <taxon>Eukaryota</taxon>
        <taxon>Metazoa</taxon>
        <taxon>Porifera</taxon>
        <taxon>Demospongiae</taxon>
        <taxon>Heteroscleromorpha</taxon>
        <taxon>Tetractinellida</taxon>
        <taxon>Astrophorina</taxon>
        <taxon>Geodiidae</taxon>
        <taxon>Geodia</taxon>
    </lineage>
</organism>
<reference evidence="1" key="1">
    <citation type="submission" date="2023-03" db="EMBL/GenBank/DDBJ databases">
        <authorList>
            <person name="Steffen K."/>
            <person name="Cardenas P."/>
        </authorList>
    </citation>
    <scope>NUCLEOTIDE SEQUENCE</scope>
</reference>
<protein>
    <submittedName>
        <fullName evidence="1">Uncharacterized protein</fullName>
    </submittedName>
</protein>
<gene>
    <name evidence="1" type="ORF">GBAR_LOCUS3542</name>
</gene>
<evidence type="ECO:0000313" key="1">
    <source>
        <dbReference type="EMBL" id="CAI8003077.1"/>
    </source>
</evidence>
<evidence type="ECO:0000313" key="2">
    <source>
        <dbReference type="Proteomes" id="UP001174909"/>
    </source>
</evidence>
<name>A0AA35W1K8_GEOBA</name>
<accession>A0AA35W1K8</accession>
<dbReference type="EMBL" id="CASHTH010000503">
    <property type="protein sequence ID" value="CAI8003077.1"/>
    <property type="molecule type" value="Genomic_DNA"/>
</dbReference>
<dbReference type="Proteomes" id="UP001174909">
    <property type="component" value="Unassembled WGS sequence"/>
</dbReference>
<keyword evidence="2" id="KW-1185">Reference proteome</keyword>
<proteinExistence type="predicted"/>
<dbReference type="AlphaFoldDB" id="A0AA35W1K8"/>
<sequence>MPATTHRYTPFWVVCILRMIKVLQRWPYLSFFRYIIDTGVNFYWDTLLFVTLIEIWMGEVCIVSWGIR</sequence>